<evidence type="ECO:0000313" key="3">
    <source>
        <dbReference type="Proteomes" id="UP000324705"/>
    </source>
</evidence>
<dbReference type="Proteomes" id="UP000324705">
    <property type="component" value="Chromosome 1B"/>
</dbReference>
<dbReference type="EMBL" id="LT934112">
    <property type="protein sequence ID" value="VAH22252.1"/>
    <property type="molecule type" value="Genomic_DNA"/>
</dbReference>
<sequence length="93" mass="10308">MLELECHPRWDLGDHHECREDLLFLLPHPLFLPPHLPLCLLLFLPDLGGGGRRHTRSTGGAALSASSSMSSATGIWRRQGVEHWPPPSGGVRR</sequence>
<feature type="compositionally biased region" description="Low complexity" evidence="1">
    <location>
        <begin position="57"/>
        <end position="74"/>
    </location>
</feature>
<dbReference type="Gramene" id="TRITD1Bv1G203110.1">
    <property type="protein sequence ID" value="TRITD1Bv1G203110.1"/>
    <property type="gene ID" value="TRITD1Bv1G203110"/>
</dbReference>
<feature type="compositionally biased region" description="Pro residues" evidence="1">
    <location>
        <begin position="84"/>
        <end position="93"/>
    </location>
</feature>
<name>A0A9R0VEC3_TRITD</name>
<evidence type="ECO:0000256" key="1">
    <source>
        <dbReference type="SAM" id="MobiDB-lite"/>
    </source>
</evidence>
<feature type="region of interest" description="Disordered" evidence="1">
    <location>
        <begin position="54"/>
        <end position="93"/>
    </location>
</feature>
<proteinExistence type="predicted"/>
<gene>
    <name evidence="2" type="ORF">TRITD_1Bv1G203110</name>
</gene>
<evidence type="ECO:0000313" key="2">
    <source>
        <dbReference type="EMBL" id="VAH22252.1"/>
    </source>
</evidence>
<accession>A0A9R0VEC3</accession>
<protein>
    <submittedName>
        <fullName evidence="2">Uncharacterized protein</fullName>
    </submittedName>
</protein>
<reference evidence="2 3" key="1">
    <citation type="submission" date="2017-09" db="EMBL/GenBank/DDBJ databases">
        <authorList>
            <consortium name="International Durum Wheat Genome Sequencing Consortium (IDWGSC)"/>
            <person name="Milanesi L."/>
        </authorList>
    </citation>
    <scope>NUCLEOTIDE SEQUENCE [LARGE SCALE GENOMIC DNA]</scope>
    <source>
        <strain evidence="3">cv. Svevo</strain>
    </source>
</reference>
<dbReference type="AlphaFoldDB" id="A0A9R0VEC3"/>
<keyword evidence="3" id="KW-1185">Reference proteome</keyword>
<organism evidence="2 3">
    <name type="scientific">Triticum turgidum subsp. durum</name>
    <name type="common">Durum wheat</name>
    <name type="synonym">Triticum durum</name>
    <dbReference type="NCBI Taxonomy" id="4567"/>
    <lineage>
        <taxon>Eukaryota</taxon>
        <taxon>Viridiplantae</taxon>
        <taxon>Streptophyta</taxon>
        <taxon>Embryophyta</taxon>
        <taxon>Tracheophyta</taxon>
        <taxon>Spermatophyta</taxon>
        <taxon>Magnoliopsida</taxon>
        <taxon>Liliopsida</taxon>
        <taxon>Poales</taxon>
        <taxon>Poaceae</taxon>
        <taxon>BOP clade</taxon>
        <taxon>Pooideae</taxon>
        <taxon>Triticodae</taxon>
        <taxon>Triticeae</taxon>
        <taxon>Triticinae</taxon>
        <taxon>Triticum</taxon>
    </lineage>
</organism>